<dbReference type="GeneID" id="25264108"/>
<feature type="compositionally biased region" description="Low complexity" evidence="5">
    <location>
        <begin position="318"/>
        <end position="331"/>
    </location>
</feature>
<evidence type="ECO:0000256" key="2">
    <source>
        <dbReference type="ARBA" id="ARBA00022692"/>
    </source>
</evidence>
<feature type="transmembrane region" description="Helical" evidence="6">
    <location>
        <begin position="178"/>
        <end position="208"/>
    </location>
</feature>
<sequence>MALPPATRGLTFALLGFTTILALMRFTLTEEKLKAQSFSKQDSALEFPWLVIVPGQSWMYPWTLLTSGFCETSFIEAVLSLILIPLLGRYLEQIWGAVELLKFSAVVIIGSNIIAWALAILQFAVLRNVYVIYGTQYHGLTGLQTGFLVGLTQMIPEHQVQIFNGRLNFHVKNLPMGYVTFSTVLCMLGFISPWILIQFGWLIGWVWLRFFRLSESGFRGDHSETFSFVSWFPPFVHRPVTILSNFLHRIFIRLHVIQPWQYSDLETGPNASHIPSGPSRAEAERRRAMALKALDQRVAGNPGGGRGAKGPGLSRQGSTHASGAASSSAARADSRTNGDAGADVAHAAADDKDIDDTQEADGLLKLDQDEGDLGATR</sequence>
<name>A0A066WAM1_TILAU</name>
<reference evidence="7 8" key="1">
    <citation type="submission" date="2014-05" db="EMBL/GenBank/DDBJ databases">
        <title>Draft genome sequence of a rare smut relative, Tilletiaria anomala UBC 951.</title>
        <authorList>
            <consortium name="DOE Joint Genome Institute"/>
            <person name="Toome M."/>
            <person name="Kuo A."/>
            <person name="Henrissat B."/>
            <person name="Lipzen A."/>
            <person name="Tritt A."/>
            <person name="Yoshinaga Y."/>
            <person name="Zane M."/>
            <person name="Barry K."/>
            <person name="Grigoriev I.V."/>
            <person name="Spatafora J.W."/>
            <person name="Aimea M.C."/>
        </authorList>
    </citation>
    <scope>NUCLEOTIDE SEQUENCE [LARGE SCALE GENOMIC DNA]</scope>
    <source>
        <strain evidence="7 8">UBC 951</strain>
    </source>
</reference>
<feature type="transmembrane region" description="Helical" evidence="6">
    <location>
        <begin position="6"/>
        <end position="24"/>
    </location>
</feature>
<dbReference type="STRING" id="1037660.A0A066WAM1"/>
<dbReference type="Gene3D" id="1.20.1540.10">
    <property type="entry name" value="Rhomboid-like"/>
    <property type="match status" value="1"/>
</dbReference>
<keyword evidence="2 6" id="KW-0812">Transmembrane</keyword>
<dbReference type="GO" id="GO:0005794">
    <property type="term" value="C:Golgi apparatus"/>
    <property type="evidence" value="ECO:0007669"/>
    <property type="project" value="TreeGrafter"/>
</dbReference>
<dbReference type="GO" id="GO:0016020">
    <property type="term" value="C:membrane"/>
    <property type="evidence" value="ECO:0007669"/>
    <property type="project" value="UniProtKB-SubCell"/>
</dbReference>
<dbReference type="PANTHER" id="PTHR13377">
    <property type="entry name" value="PLACENTAL PROTEIN 6"/>
    <property type="match status" value="1"/>
</dbReference>
<dbReference type="RefSeq" id="XP_013244389.1">
    <property type="nucleotide sequence ID" value="XM_013388935.1"/>
</dbReference>
<dbReference type="OMA" id="EIHFWEV"/>
<keyword evidence="8" id="KW-1185">Reference proteome</keyword>
<feature type="transmembrane region" description="Helical" evidence="6">
    <location>
        <begin position="74"/>
        <end position="91"/>
    </location>
</feature>
<evidence type="ECO:0000256" key="4">
    <source>
        <dbReference type="ARBA" id="ARBA00023136"/>
    </source>
</evidence>
<protein>
    <submittedName>
        <fullName evidence="7">DUF1751-domain-containing protein</fullName>
    </submittedName>
</protein>
<gene>
    <name evidence="7" type="ORF">K437DRAFT_255282</name>
</gene>
<dbReference type="Pfam" id="PF08551">
    <property type="entry name" value="DUF1751"/>
    <property type="match status" value="1"/>
</dbReference>
<dbReference type="InParanoid" id="A0A066WAM1"/>
<dbReference type="AlphaFoldDB" id="A0A066WAM1"/>
<dbReference type="OrthoDB" id="73612at2759"/>
<dbReference type="EMBL" id="JMSN01000021">
    <property type="protein sequence ID" value="KDN49603.1"/>
    <property type="molecule type" value="Genomic_DNA"/>
</dbReference>
<organism evidence="7 8">
    <name type="scientific">Tilletiaria anomala (strain ATCC 24038 / CBS 436.72 / UBC 951)</name>
    <dbReference type="NCBI Taxonomy" id="1037660"/>
    <lineage>
        <taxon>Eukaryota</taxon>
        <taxon>Fungi</taxon>
        <taxon>Dikarya</taxon>
        <taxon>Basidiomycota</taxon>
        <taxon>Ustilaginomycotina</taxon>
        <taxon>Exobasidiomycetes</taxon>
        <taxon>Georgefischeriales</taxon>
        <taxon>Tilletiariaceae</taxon>
        <taxon>Tilletiaria</taxon>
    </lineage>
</organism>
<dbReference type="InterPro" id="IPR013861">
    <property type="entry name" value="TMEM115/Pdh1/Rbl19"/>
</dbReference>
<proteinExistence type="predicted"/>
<dbReference type="GO" id="GO:0006890">
    <property type="term" value="P:retrograde vesicle-mediated transport, Golgi to endoplasmic reticulum"/>
    <property type="evidence" value="ECO:0007669"/>
    <property type="project" value="InterPro"/>
</dbReference>
<dbReference type="PANTHER" id="PTHR13377:SF3">
    <property type="entry name" value="TRANSMEMBRANE PROTEIN 115"/>
    <property type="match status" value="1"/>
</dbReference>
<evidence type="ECO:0000256" key="6">
    <source>
        <dbReference type="SAM" id="Phobius"/>
    </source>
</evidence>
<evidence type="ECO:0000313" key="7">
    <source>
        <dbReference type="EMBL" id="KDN49603.1"/>
    </source>
</evidence>
<dbReference type="InterPro" id="IPR035952">
    <property type="entry name" value="Rhomboid-like_sf"/>
</dbReference>
<dbReference type="SUPFAM" id="SSF144091">
    <property type="entry name" value="Rhomboid-like"/>
    <property type="match status" value="1"/>
</dbReference>
<evidence type="ECO:0000256" key="3">
    <source>
        <dbReference type="ARBA" id="ARBA00022989"/>
    </source>
</evidence>
<dbReference type="Proteomes" id="UP000027361">
    <property type="component" value="Unassembled WGS sequence"/>
</dbReference>
<keyword evidence="3 6" id="KW-1133">Transmembrane helix</keyword>
<feature type="region of interest" description="Disordered" evidence="5">
    <location>
        <begin position="295"/>
        <end position="377"/>
    </location>
</feature>
<comment type="caution">
    <text evidence="7">The sequence shown here is derived from an EMBL/GenBank/DDBJ whole genome shotgun (WGS) entry which is preliminary data.</text>
</comment>
<feature type="compositionally biased region" description="Gly residues" evidence="5">
    <location>
        <begin position="301"/>
        <end position="310"/>
    </location>
</feature>
<dbReference type="HOGENOM" id="CLU_043563_1_1_1"/>
<feature type="transmembrane region" description="Helical" evidence="6">
    <location>
        <begin position="103"/>
        <end position="125"/>
    </location>
</feature>
<comment type="subcellular location">
    <subcellularLocation>
        <location evidence="1">Membrane</location>
        <topology evidence="1">Multi-pass membrane protein</topology>
    </subcellularLocation>
</comment>
<keyword evidence="4 6" id="KW-0472">Membrane</keyword>
<dbReference type="FunFam" id="1.20.1540.10:FF:000004">
    <property type="entry name" value="Transmembrane protein 115"/>
    <property type="match status" value="1"/>
</dbReference>
<accession>A0A066WAM1</accession>
<evidence type="ECO:0000313" key="8">
    <source>
        <dbReference type="Proteomes" id="UP000027361"/>
    </source>
</evidence>
<evidence type="ECO:0000256" key="1">
    <source>
        <dbReference type="ARBA" id="ARBA00004141"/>
    </source>
</evidence>
<dbReference type="SMART" id="SM01160">
    <property type="entry name" value="DUF1751"/>
    <property type="match status" value="1"/>
</dbReference>
<evidence type="ECO:0000256" key="5">
    <source>
        <dbReference type="SAM" id="MobiDB-lite"/>
    </source>
</evidence>